<evidence type="ECO:0000313" key="2">
    <source>
        <dbReference type="EMBL" id="GIX74027.1"/>
    </source>
</evidence>
<dbReference type="EMBL" id="BPLR01002466">
    <property type="protein sequence ID" value="GIX74027.1"/>
    <property type="molecule type" value="Genomic_DNA"/>
</dbReference>
<evidence type="ECO:0000313" key="3">
    <source>
        <dbReference type="Proteomes" id="UP001054945"/>
    </source>
</evidence>
<keyword evidence="3" id="KW-1185">Reference proteome</keyword>
<keyword evidence="1" id="KW-1133">Transmembrane helix</keyword>
<dbReference type="AlphaFoldDB" id="A0AAV4MNX8"/>
<keyword evidence="1" id="KW-0472">Membrane</keyword>
<reference evidence="2 3" key="1">
    <citation type="submission" date="2021-06" db="EMBL/GenBank/DDBJ databases">
        <title>Caerostris extrusa draft genome.</title>
        <authorList>
            <person name="Kono N."/>
            <person name="Arakawa K."/>
        </authorList>
    </citation>
    <scope>NUCLEOTIDE SEQUENCE [LARGE SCALE GENOMIC DNA]</scope>
</reference>
<keyword evidence="1" id="KW-0812">Transmembrane</keyword>
<sequence>MLLMESSFKLIFVIGLVIFTLEVLLVLKCHIIMKRLLFREPLIEPIETSKGHRSWELMMEISKEHDTLELSPEEEEPDEIVFEPPQMSIHVVAQDVLELTVSRHAWMYLQILGRLFKKQ</sequence>
<accession>A0AAV4MNX8</accession>
<name>A0AAV4MNX8_CAEEX</name>
<protein>
    <submittedName>
        <fullName evidence="2">Vacuolar protein sorting-associated protein 13</fullName>
    </submittedName>
</protein>
<feature type="transmembrane region" description="Helical" evidence="1">
    <location>
        <begin position="6"/>
        <end position="27"/>
    </location>
</feature>
<evidence type="ECO:0000256" key="1">
    <source>
        <dbReference type="SAM" id="Phobius"/>
    </source>
</evidence>
<comment type="caution">
    <text evidence="2">The sequence shown here is derived from an EMBL/GenBank/DDBJ whole genome shotgun (WGS) entry which is preliminary data.</text>
</comment>
<dbReference type="Proteomes" id="UP001054945">
    <property type="component" value="Unassembled WGS sequence"/>
</dbReference>
<gene>
    <name evidence="2" type="primary">Vps13_3</name>
    <name evidence="2" type="ORF">CEXT_665231</name>
</gene>
<organism evidence="2 3">
    <name type="scientific">Caerostris extrusa</name>
    <name type="common">Bark spider</name>
    <name type="synonym">Caerostris bankana</name>
    <dbReference type="NCBI Taxonomy" id="172846"/>
    <lineage>
        <taxon>Eukaryota</taxon>
        <taxon>Metazoa</taxon>
        <taxon>Ecdysozoa</taxon>
        <taxon>Arthropoda</taxon>
        <taxon>Chelicerata</taxon>
        <taxon>Arachnida</taxon>
        <taxon>Araneae</taxon>
        <taxon>Araneomorphae</taxon>
        <taxon>Entelegynae</taxon>
        <taxon>Araneoidea</taxon>
        <taxon>Araneidae</taxon>
        <taxon>Caerostris</taxon>
    </lineage>
</organism>
<proteinExistence type="predicted"/>